<accession>A0A0G9JWT4</accession>
<evidence type="ECO:0000313" key="1">
    <source>
        <dbReference type="EMBL" id="KLD98625.1"/>
    </source>
</evidence>
<evidence type="ECO:0000313" key="2">
    <source>
        <dbReference type="Proteomes" id="UP000035514"/>
    </source>
</evidence>
<proteinExistence type="predicted"/>
<name>A0A0G9JWT4_9BACT</name>
<dbReference type="Proteomes" id="UP000035514">
    <property type="component" value="Unassembled WGS sequence"/>
</dbReference>
<comment type="caution">
    <text evidence="1">The sequence shown here is derived from an EMBL/GenBank/DDBJ whole genome shotgun (WGS) entry which is preliminary data.</text>
</comment>
<dbReference type="InterPro" id="IPR018588">
    <property type="entry name" value="Dihaem_cytochrome-c"/>
</dbReference>
<sequence>MVDLENHFGDDASLDVQTNKNILDFLIKNSAENSSYKASWNFLNSINNQDIIALSQTSYWKKKHRKIPEKVFENPQVKSKANCKACHSDIEKGLIEYENIKDISTFN</sequence>
<dbReference type="RefSeq" id="WP_046996946.1">
    <property type="nucleotide sequence ID" value="NZ_JAIQ01000118.1"/>
</dbReference>
<gene>
    <name evidence="1" type="ORF">AA20_08270</name>
</gene>
<dbReference type="PATRIC" id="fig|1447256.3.peg.1613"/>
<dbReference type="Pfam" id="PF09626">
    <property type="entry name" value="DHC"/>
    <property type="match status" value="1"/>
</dbReference>
<dbReference type="AlphaFoldDB" id="A0A0G9JWT4"/>
<dbReference type="EMBL" id="JAIQ01000118">
    <property type="protein sequence ID" value="KLD98625.1"/>
    <property type="molecule type" value="Genomic_DNA"/>
</dbReference>
<protein>
    <submittedName>
        <fullName evidence="1">Cytochrome C</fullName>
    </submittedName>
</protein>
<reference evidence="1 2" key="1">
    <citation type="submission" date="2014-01" db="EMBL/GenBank/DDBJ databases">
        <title>Development of a Comparative Genomic Fingerprinting Assay for High Resolution Genotyping of Arcobacter butzleri.</title>
        <authorList>
            <person name="Webb A.L."/>
            <person name="Inglis G.D."/>
            <person name="Kruczkiewicz P."/>
            <person name="Selinger L.B."/>
            <person name="Taboada E.N."/>
        </authorList>
    </citation>
    <scope>NUCLEOTIDE SEQUENCE [LARGE SCALE GENOMIC DNA]</scope>
    <source>
        <strain evidence="1 2">L348</strain>
    </source>
</reference>
<organism evidence="1 2">
    <name type="scientific">Aliarcobacter butzleri L348</name>
    <dbReference type="NCBI Taxonomy" id="1447256"/>
    <lineage>
        <taxon>Bacteria</taxon>
        <taxon>Pseudomonadati</taxon>
        <taxon>Campylobacterota</taxon>
        <taxon>Epsilonproteobacteria</taxon>
        <taxon>Campylobacterales</taxon>
        <taxon>Arcobacteraceae</taxon>
        <taxon>Aliarcobacter</taxon>
    </lineage>
</organism>